<proteinExistence type="predicted"/>
<keyword evidence="5" id="KW-1185">Reference proteome</keyword>
<dbReference type="Pfam" id="PF00583">
    <property type="entry name" value="Acetyltransf_1"/>
    <property type="match status" value="1"/>
</dbReference>
<evidence type="ECO:0000256" key="1">
    <source>
        <dbReference type="ARBA" id="ARBA00022679"/>
    </source>
</evidence>
<dbReference type="InterPro" id="IPR000182">
    <property type="entry name" value="GNAT_dom"/>
</dbReference>
<dbReference type="CDD" id="cd04301">
    <property type="entry name" value="NAT_SF"/>
    <property type="match status" value="1"/>
</dbReference>
<name>A0A371XJL0_9HYPH</name>
<dbReference type="SUPFAM" id="SSF55729">
    <property type="entry name" value="Acyl-CoA N-acyltransferases (Nat)"/>
    <property type="match status" value="1"/>
</dbReference>
<dbReference type="InterPro" id="IPR051016">
    <property type="entry name" value="Diverse_Substrate_AcTransf"/>
</dbReference>
<comment type="caution">
    <text evidence="4">The sequence shown here is derived from an EMBL/GenBank/DDBJ whole genome shotgun (WGS) entry which is preliminary data.</text>
</comment>
<keyword evidence="1 4" id="KW-0808">Transferase</keyword>
<dbReference type="PROSITE" id="PS51186">
    <property type="entry name" value="GNAT"/>
    <property type="match status" value="1"/>
</dbReference>
<organism evidence="4 5">
    <name type="scientific">Mesorhizobium denitrificans</name>
    <dbReference type="NCBI Taxonomy" id="2294114"/>
    <lineage>
        <taxon>Bacteria</taxon>
        <taxon>Pseudomonadati</taxon>
        <taxon>Pseudomonadota</taxon>
        <taxon>Alphaproteobacteria</taxon>
        <taxon>Hyphomicrobiales</taxon>
        <taxon>Phyllobacteriaceae</taxon>
        <taxon>Mesorhizobium</taxon>
    </lineage>
</organism>
<evidence type="ECO:0000256" key="2">
    <source>
        <dbReference type="ARBA" id="ARBA00023315"/>
    </source>
</evidence>
<dbReference type="RefSeq" id="WP_116622047.1">
    <property type="nucleotide sequence ID" value="NZ_QURN01000001.1"/>
</dbReference>
<keyword evidence="2" id="KW-0012">Acyltransferase</keyword>
<evidence type="ECO:0000313" key="5">
    <source>
        <dbReference type="Proteomes" id="UP000262379"/>
    </source>
</evidence>
<reference evidence="5" key="1">
    <citation type="submission" date="2018-08" db="EMBL/GenBank/DDBJ databases">
        <authorList>
            <person name="Im W.T."/>
        </authorList>
    </citation>
    <scope>NUCLEOTIDE SEQUENCE [LARGE SCALE GENOMIC DNA]</scope>
    <source>
        <strain evidence="5">LA-28</strain>
    </source>
</reference>
<dbReference type="InterPro" id="IPR016181">
    <property type="entry name" value="Acyl_CoA_acyltransferase"/>
</dbReference>
<gene>
    <name evidence="4" type="ORF">DY251_01430</name>
</gene>
<evidence type="ECO:0000313" key="4">
    <source>
        <dbReference type="EMBL" id="RFC69427.1"/>
    </source>
</evidence>
<dbReference type="PANTHER" id="PTHR10545">
    <property type="entry name" value="DIAMINE N-ACETYLTRANSFERASE"/>
    <property type="match status" value="1"/>
</dbReference>
<protein>
    <submittedName>
        <fullName evidence="4">GNAT family N-acetyltransferase</fullName>
    </submittedName>
</protein>
<evidence type="ECO:0000259" key="3">
    <source>
        <dbReference type="PROSITE" id="PS51186"/>
    </source>
</evidence>
<dbReference type="Gene3D" id="3.40.630.30">
    <property type="match status" value="1"/>
</dbReference>
<dbReference type="PANTHER" id="PTHR10545:SF42">
    <property type="entry name" value="ACETYLTRANSFERASE"/>
    <property type="match status" value="1"/>
</dbReference>
<dbReference type="GO" id="GO:0008080">
    <property type="term" value="F:N-acetyltransferase activity"/>
    <property type="evidence" value="ECO:0007669"/>
    <property type="project" value="TreeGrafter"/>
</dbReference>
<feature type="domain" description="N-acetyltransferase" evidence="3">
    <location>
        <begin position="5"/>
        <end position="154"/>
    </location>
</feature>
<sequence length="154" mass="17221">MTANCFVRPAAPADRDAFLSMWSNFVALAPDEPGNPDIGELNWNRIMDTGCGLRCLIACASDTTPAGFTLYLAFPFTWSRGDACYLQDIYVDASYRGKGIAQAMLTELKSIGESAGWYKIFWMTQPDNHAAQRLYEKVAQRMDYLRYDLVVGPP</sequence>
<dbReference type="Proteomes" id="UP000262379">
    <property type="component" value="Unassembled WGS sequence"/>
</dbReference>
<dbReference type="EMBL" id="QURN01000001">
    <property type="protein sequence ID" value="RFC69427.1"/>
    <property type="molecule type" value="Genomic_DNA"/>
</dbReference>
<dbReference type="AlphaFoldDB" id="A0A371XJL0"/>
<accession>A0A371XJL0</accession>